<dbReference type="Pfam" id="PF02872">
    <property type="entry name" value="5_nucleotid_C"/>
    <property type="match status" value="1"/>
</dbReference>
<protein>
    <submittedName>
        <fullName evidence="5">5'-nucleotidase</fullName>
    </submittedName>
</protein>
<dbReference type="SUPFAM" id="SSF55816">
    <property type="entry name" value="5'-nucleotidase (syn. UDP-sugar hydrolase), C-terminal domain"/>
    <property type="match status" value="1"/>
</dbReference>
<evidence type="ECO:0000256" key="1">
    <source>
        <dbReference type="ARBA" id="ARBA00022729"/>
    </source>
</evidence>
<dbReference type="Proteomes" id="UP000199250">
    <property type="component" value="Unassembled WGS sequence"/>
</dbReference>
<gene>
    <name evidence="5" type="ORF">SAMN04244572_00316</name>
</gene>
<dbReference type="InterPro" id="IPR006179">
    <property type="entry name" value="5_nucleotidase/apyrase"/>
</dbReference>
<dbReference type="GO" id="GO:0008253">
    <property type="term" value="F:5'-nucleotidase activity"/>
    <property type="evidence" value="ECO:0007669"/>
    <property type="project" value="TreeGrafter"/>
</dbReference>
<dbReference type="InterPro" id="IPR004843">
    <property type="entry name" value="Calcineurin-like_PHP"/>
</dbReference>
<dbReference type="PANTHER" id="PTHR11575:SF24">
    <property type="entry name" value="5'-NUCLEOTIDASE"/>
    <property type="match status" value="1"/>
</dbReference>
<accession>A0A1H6QXT3</accession>
<dbReference type="GO" id="GO:0000166">
    <property type="term" value="F:nucleotide binding"/>
    <property type="evidence" value="ECO:0007669"/>
    <property type="project" value="UniProtKB-KW"/>
</dbReference>
<evidence type="ECO:0000259" key="3">
    <source>
        <dbReference type="Pfam" id="PF00149"/>
    </source>
</evidence>
<dbReference type="SUPFAM" id="SSF56300">
    <property type="entry name" value="Metallo-dependent phosphatases"/>
    <property type="match status" value="1"/>
</dbReference>
<name>A0A1H6QXT3_9GAMM</name>
<dbReference type="PROSITE" id="PS51257">
    <property type="entry name" value="PROKAR_LIPOPROTEIN"/>
    <property type="match status" value="1"/>
</dbReference>
<evidence type="ECO:0000259" key="4">
    <source>
        <dbReference type="Pfam" id="PF02872"/>
    </source>
</evidence>
<keyword evidence="1 2" id="KW-0732">Signal</keyword>
<feature type="domain" description="Calcineurin-like phosphoesterase" evidence="3">
    <location>
        <begin position="37"/>
        <end position="287"/>
    </location>
</feature>
<evidence type="ECO:0000256" key="2">
    <source>
        <dbReference type="RuleBase" id="RU362119"/>
    </source>
</evidence>
<dbReference type="GO" id="GO:0030288">
    <property type="term" value="C:outer membrane-bounded periplasmic space"/>
    <property type="evidence" value="ECO:0007669"/>
    <property type="project" value="TreeGrafter"/>
</dbReference>
<dbReference type="InterPro" id="IPR029052">
    <property type="entry name" value="Metallo-depent_PP-like"/>
</dbReference>
<dbReference type="PRINTS" id="PR01607">
    <property type="entry name" value="APYRASEFAMLY"/>
</dbReference>
<proteinExistence type="inferred from homology"/>
<dbReference type="GO" id="GO:0009166">
    <property type="term" value="P:nucleotide catabolic process"/>
    <property type="evidence" value="ECO:0007669"/>
    <property type="project" value="InterPro"/>
</dbReference>
<dbReference type="Gene3D" id="3.90.780.10">
    <property type="entry name" value="5'-Nucleotidase, C-terminal domain"/>
    <property type="match status" value="1"/>
</dbReference>
<dbReference type="AlphaFoldDB" id="A0A1H6QXT3"/>
<dbReference type="InterPro" id="IPR036907">
    <property type="entry name" value="5'-Nucleotdase_C_sf"/>
</dbReference>
<dbReference type="Gene3D" id="3.60.21.10">
    <property type="match status" value="1"/>
</dbReference>
<comment type="similarity">
    <text evidence="2">Belongs to the 5'-nucleotidase family.</text>
</comment>
<dbReference type="OrthoDB" id="9803927at2"/>
<dbReference type="PANTHER" id="PTHR11575">
    <property type="entry name" value="5'-NUCLEOTIDASE-RELATED"/>
    <property type="match status" value="1"/>
</dbReference>
<organism evidence="5 6">
    <name type="scientific">Azotobacter beijerinckii</name>
    <dbReference type="NCBI Taxonomy" id="170623"/>
    <lineage>
        <taxon>Bacteria</taxon>
        <taxon>Pseudomonadati</taxon>
        <taxon>Pseudomonadota</taxon>
        <taxon>Gammaproteobacteria</taxon>
        <taxon>Pseudomonadales</taxon>
        <taxon>Pseudomonadaceae</taxon>
        <taxon>Azotobacter</taxon>
    </lineage>
</organism>
<feature type="signal peptide" evidence="2">
    <location>
        <begin position="1"/>
        <end position="25"/>
    </location>
</feature>
<keyword evidence="2" id="KW-0547">Nucleotide-binding</keyword>
<feature type="domain" description="5'-Nucleotidase C-terminal" evidence="4">
    <location>
        <begin position="368"/>
        <end position="520"/>
    </location>
</feature>
<dbReference type="GO" id="GO:0008768">
    <property type="term" value="F:UDP-sugar diphosphatase activity"/>
    <property type="evidence" value="ECO:0007669"/>
    <property type="project" value="TreeGrafter"/>
</dbReference>
<dbReference type="RefSeq" id="WP_090729376.1">
    <property type="nucleotide sequence ID" value="NZ_FNYQ01000003.1"/>
</dbReference>
<dbReference type="InterPro" id="IPR008334">
    <property type="entry name" value="5'-Nucleotdase_C"/>
</dbReference>
<sequence length="571" mass="61279">MSRSSIRSSTLLFAVLALGSGCSLTSQPPPQPVEVNLLAVNDFHGHIQPTTFTYRNASGEQRSLKAGGIAAISGLLAQMRAKDPELLFVGGGDLIGGSPPLSAMWADEPSLQALDLLDLRLSSVGNHELDQGRDELLRQVRGGCHSPRPDQACRFESVHRGIGFTYIAANLVDRQTGARLFPAYRIERVRGAKVAFVGAVVEDLGTLISPRSMQGLRTLDEAEAINAQVPALLAQGVDAIVAVVHQGGATPESHDQPDCRQLSGPIVDVARRLDPRIKVMLSGHTHQGYLCRVGDVLVTQAGSYGRLVTHLTLSIDPARHRLLDVKARNLLVDPRRYPPTAEVAALQRAVEQRSQKLLGRPLARLAVRQVPQAANSAGESPMGNLIADAQLAATAHLGARVALTNPGGIRAGLALEPGQLEVSYGQVASVQPFNNNLTILTLSGAQLRELLEQQWQEDGFRPLQPSSSLSYSWDPGRPVGRRVVAGSLKVDGRPVQDTARYRVTVNSFMAEGGDKLSVLARATERLDTGLNDLEALIDYLQARDRAGSPAGYSLAAGRIRRLESGQPEEAR</sequence>
<dbReference type="Pfam" id="PF00149">
    <property type="entry name" value="Metallophos"/>
    <property type="match status" value="1"/>
</dbReference>
<evidence type="ECO:0000313" key="6">
    <source>
        <dbReference type="Proteomes" id="UP000199250"/>
    </source>
</evidence>
<dbReference type="EMBL" id="FNYQ01000003">
    <property type="protein sequence ID" value="SEI44997.1"/>
    <property type="molecule type" value="Genomic_DNA"/>
</dbReference>
<evidence type="ECO:0000313" key="5">
    <source>
        <dbReference type="EMBL" id="SEI44997.1"/>
    </source>
</evidence>
<feature type="chain" id="PRO_5011333217" evidence="2">
    <location>
        <begin position="26"/>
        <end position="571"/>
    </location>
</feature>
<reference evidence="5 6" key="1">
    <citation type="submission" date="2016-10" db="EMBL/GenBank/DDBJ databases">
        <authorList>
            <person name="de Groot N.N."/>
        </authorList>
    </citation>
    <scope>NUCLEOTIDE SEQUENCE [LARGE SCALE GENOMIC DNA]</scope>
    <source>
        <strain evidence="5 6">DSM 373</strain>
    </source>
</reference>
<keyword evidence="2" id="KW-0378">Hydrolase</keyword>